<sequence>MKYRTFGRTGFEISDVAYGLWGMSGWSGSADEQSLSSLQMSVDLGCNFFDTAWAYGNGHSDELLGQIIARNANKRLYAASKIPPKNDRWPATPEYKYQDVFPADHVFHYANAIREKLGVNSIDLLQYHVWDDSWTDEPEFRSTVEKLKSDGIIRSFGLSLNRWEPANGIKAIRTGLVDAVQVIYNIFDQNPEDELFPICDEFDVGVIARVPLDEGSLAGHLTLDTKFPEGDWRAGYFGPENLAPTVERVEALKKILPEGMVLPEMAIRFILSNPTVSTTIAGMRKPEHVKHNISDSDAGGLNPALLAELKKHRWDRLPTPWSD</sequence>
<dbReference type="eggNOG" id="COG0667">
    <property type="taxonomic scope" value="Bacteria"/>
</dbReference>
<name>Q1IU68_KORVE</name>
<evidence type="ECO:0000313" key="3">
    <source>
        <dbReference type="Proteomes" id="UP000002432"/>
    </source>
</evidence>
<gene>
    <name evidence="2" type="ordered locus">Acid345_0577</name>
</gene>
<feature type="domain" description="NADP-dependent oxidoreductase" evidence="1">
    <location>
        <begin position="16"/>
        <end position="298"/>
    </location>
</feature>
<dbReference type="InterPro" id="IPR023210">
    <property type="entry name" value="NADP_OxRdtase_dom"/>
</dbReference>
<dbReference type="STRING" id="204669.Acid345_0577"/>
<evidence type="ECO:0000313" key="2">
    <source>
        <dbReference type="EMBL" id="ABF39582.1"/>
    </source>
</evidence>
<dbReference type="KEGG" id="aba:Acid345_0577"/>
<dbReference type="SUPFAM" id="SSF51430">
    <property type="entry name" value="NAD(P)-linked oxidoreductase"/>
    <property type="match status" value="1"/>
</dbReference>
<evidence type="ECO:0000259" key="1">
    <source>
        <dbReference type="Pfam" id="PF00248"/>
    </source>
</evidence>
<dbReference type="Gene3D" id="3.20.20.100">
    <property type="entry name" value="NADP-dependent oxidoreductase domain"/>
    <property type="match status" value="1"/>
</dbReference>
<proteinExistence type="predicted"/>
<dbReference type="EnsemblBacteria" id="ABF39582">
    <property type="protein sequence ID" value="ABF39582"/>
    <property type="gene ID" value="Acid345_0577"/>
</dbReference>
<dbReference type="InterPro" id="IPR053135">
    <property type="entry name" value="AKR2_Oxidoreductase"/>
</dbReference>
<dbReference type="PANTHER" id="PTHR43312">
    <property type="entry name" value="D-THREO-ALDOSE 1-DEHYDROGENASE"/>
    <property type="match status" value="1"/>
</dbReference>
<accession>Q1IU68</accession>
<dbReference type="InterPro" id="IPR036812">
    <property type="entry name" value="NAD(P)_OxRdtase_dom_sf"/>
</dbReference>
<dbReference type="RefSeq" id="WP_011521384.1">
    <property type="nucleotide sequence ID" value="NC_008009.1"/>
</dbReference>
<reference evidence="2 3" key="1">
    <citation type="journal article" date="2009" name="Appl. Environ. Microbiol.">
        <title>Three genomes from the phylum Acidobacteria provide insight into the lifestyles of these microorganisms in soils.</title>
        <authorList>
            <person name="Ward N.L."/>
            <person name="Challacombe J.F."/>
            <person name="Janssen P.H."/>
            <person name="Henrissat B."/>
            <person name="Coutinho P.M."/>
            <person name="Wu M."/>
            <person name="Xie G."/>
            <person name="Haft D.H."/>
            <person name="Sait M."/>
            <person name="Badger J."/>
            <person name="Barabote R.D."/>
            <person name="Bradley B."/>
            <person name="Brettin T.S."/>
            <person name="Brinkac L.M."/>
            <person name="Bruce D."/>
            <person name="Creasy T."/>
            <person name="Daugherty S.C."/>
            <person name="Davidsen T.M."/>
            <person name="DeBoy R.T."/>
            <person name="Detter J.C."/>
            <person name="Dodson R.J."/>
            <person name="Durkin A.S."/>
            <person name="Ganapathy A."/>
            <person name="Gwinn-Giglio M."/>
            <person name="Han C.S."/>
            <person name="Khouri H."/>
            <person name="Kiss H."/>
            <person name="Kothari S.P."/>
            <person name="Madupu R."/>
            <person name="Nelson K.E."/>
            <person name="Nelson W.C."/>
            <person name="Paulsen I."/>
            <person name="Penn K."/>
            <person name="Ren Q."/>
            <person name="Rosovitz M.J."/>
            <person name="Selengut J.D."/>
            <person name="Shrivastava S."/>
            <person name="Sullivan S.A."/>
            <person name="Tapia R."/>
            <person name="Thompson L.S."/>
            <person name="Watkins K.L."/>
            <person name="Yang Q."/>
            <person name="Yu C."/>
            <person name="Zafar N."/>
            <person name="Zhou L."/>
            <person name="Kuske C.R."/>
        </authorList>
    </citation>
    <scope>NUCLEOTIDE SEQUENCE [LARGE SCALE GENOMIC DNA]</scope>
    <source>
        <strain evidence="2 3">Ellin345</strain>
    </source>
</reference>
<protein>
    <submittedName>
        <fullName evidence="2">Aldo/keto reductase</fullName>
    </submittedName>
</protein>
<dbReference type="Proteomes" id="UP000002432">
    <property type="component" value="Chromosome"/>
</dbReference>
<dbReference type="HOGENOM" id="CLU_023205_2_3_0"/>
<dbReference type="EMBL" id="CP000360">
    <property type="protein sequence ID" value="ABF39582.1"/>
    <property type="molecule type" value="Genomic_DNA"/>
</dbReference>
<dbReference type="OrthoDB" id="9773828at2"/>
<dbReference type="CDD" id="cd19086">
    <property type="entry name" value="AKR_AKR11C1"/>
    <property type="match status" value="1"/>
</dbReference>
<dbReference type="AlphaFoldDB" id="Q1IU68"/>
<dbReference type="PANTHER" id="PTHR43312:SF1">
    <property type="entry name" value="NADP-DEPENDENT OXIDOREDUCTASE DOMAIN-CONTAINING PROTEIN"/>
    <property type="match status" value="1"/>
</dbReference>
<organism evidence="2 3">
    <name type="scientific">Koribacter versatilis (strain Ellin345)</name>
    <dbReference type="NCBI Taxonomy" id="204669"/>
    <lineage>
        <taxon>Bacteria</taxon>
        <taxon>Pseudomonadati</taxon>
        <taxon>Acidobacteriota</taxon>
        <taxon>Terriglobia</taxon>
        <taxon>Terriglobales</taxon>
        <taxon>Candidatus Korobacteraceae</taxon>
        <taxon>Candidatus Korobacter</taxon>
    </lineage>
</organism>
<dbReference type="Pfam" id="PF00248">
    <property type="entry name" value="Aldo_ket_red"/>
    <property type="match status" value="1"/>
</dbReference>
<keyword evidence="3" id="KW-1185">Reference proteome</keyword>